<dbReference type="Gene3D" id="3.40.50.11350">
    <property type="match status" value="1"/>
</dbReference>
<sequence length="666" mass="77491">MPLVMGLWNPQDPPEYRERWVWHYAANKDDHSNKTCEEADMTCYFLPYHPCGSLDKIQEDIDAKRIKVVFNEDVPEDGEIYRSEGMAANAFLTRQQLWLRRAVHDFKRQFKSRYEAESDCSVIHVRRSDVVLHREFSRRYFPVTDYVELIPPYRRNDPNQTVLLLTDDQNAIDEAYEFHPELRWKYINRIRYRGTSGGWEHQTPSNNPASEVVTLLATFDLVKECSLLVHGSSKFSEMLWFLMKGENAKAKQRRVDANGPIHSTDHSASEFELLKRLNAMREGQNGTSSLQVTRPDRSGNAASSDGLIIVNILGLLANDLFEAAFAARMKEQLGWNVVYRTMWNSAWPTEKTDECFPNVQRDWIDRYDENDPLRRFLVEHSGGRINEDFDELFDSVTFNDLEPDKYNTVTDSDRANKVTLEWIKELGEKAKVIKHLEYPLQEFHVDRLVEELKSPHSKVRVLQLEAFFIHYDWMREWMGPAHIPHWLKINQIRKCCRTPSPKRNTIVIHIRDFEPEDDAKNKNLKVGVFQDIIKRYYGGQDNEVWVVCQPKSVKSEIVQDLVRELGAKVHTGIDNIDAFCILARARIHIPTTSSSFSQMAALLAESNTKETYGSDTQVEVHYPTHTLEYPMVTLKVPSWKYHLTNDECTGILEFDVDQSRLLVEQA</sequence>
<reference evidence="1 2" key="1">
    <citation type="submission" date="2024-10" db="EMBL/GenBank/DDBJ databases">
        <title>Updated reference genomes for cyclostephanoid diatoms.</title>
        <authorList>
            <person name="Roberts W.R."/>
            <person name="Alverson A.J."/>
        </authorList>
    </citation>
    <scope>NUCLEOTIDE SEQUENCE [LARGE SCALE GENOMIC DNA]</scope>
    <source>
        <strain evidence="1 2">AJA010-31</strain>
    </source>
</reference>
<proteinExistence type="predicted"/>
<dbReference type="PANTHER" id="PTHR13132:SF29">
    <property type="entry name" value="ALPHA-(1,6)-FUCOSYLTRANSFERASE"/>
    <property type="match status" value="1"/>
</dbReference>
<protein>
    <submittedName>
        <fullName evidence="1">Uncharacterized protein</fullName>
    </submittedName>
</protein>
<evidence type="ECO:0000313" key="2">
    <source>
        <dbReference type="Proteomes" id="UP001530400"/>
    </source>
</evidence>
<dbReference type="Proteomes" id="UP001530400">
    <property type="component" value="Unassembled WGS sequence"/>
</dbReference>
<evidence type="ECO:0000313" key="1">
    <source>
        <dbReference type="EMBL" id="KAL3777847.1"/>
    </source>
</evidence>
<name>A0ABD3NS08_9STRA</name>
<accession>A0ABD3NS08</accession>
<dbReference type="AlphaFoldDB" id="A0ABD3NS08"/>
<dbReference type="PANTHER" id="PTHR13132">
    <property type="entry name" value="ALPHA- 1,6 -FUCOSYLTRANSFERASE"/>
    <property type="match status" value="1"/>
</dbReference>
<gene>
    <name evidence="1" type="ORF">ACHAWO_012166</name>
</gene>
<dbReference type="EMBL" id="JALLPJ020001024">
    <property type="protein sequence ID" value="KAL3777847.1"/>
    <property type="molecule type" value="Genomic_DNA"/>
</dbReference>
<organism evidence="1 2">
    <name type="scientific">Cyclotella atomus</name>
    <dbReference type="NCBI Taxonomy" id="382360"/>
    <lineage>
        <taxon>Eukaryota</taxon>
        <taxon>Sar</taxon>
        <taxon>Stramenopiles</taxon>
        <taxon>Ochrophyta</taxon>
        <taxon>Bacillariophyta</taxon>
        <taxon>Coscinodiscophyceae</taxon>
        <taxon>Thalassiosirophycidae</taxon>
        <taxon>Stephanodiscales</taxon>
        <taxon>Stephanodiscaceae</taxon>
        <taxon>Cyclotella</taxon>
    </lineage>
</organism>
<comment type="caution">
    <text evidence="1">The sequence shown here is derived from an EMBL/GenBank/DDBJ whole genome shotgun (WGS) entry which is preliminary data.</text>
</comment>
<keyword evidence="2" id="KW-1185">Reference proteome</keyword>